<dbReference type="InterPro" id="IPR007867">
    <property type="entry name" value="GMC_OxRtase_C"/>
</dbReference>
<evidence type="ECO:0000256" key="1">
    <source>
        <dbReference type="ARBA" id="ARBA00010790"/>
    </source>
</evidence>
<dbReference type="GO" id="GO:0016614">
    <property type="term" value="F:oxidoreductase activity, acting on CH-OH group of donors"/>
    <property type="evidence" value="ECO:0007669"/>
    <property type="project" value="InterPro"/>
</dbReference>
<protein>
    <recommendedName>
        <fullName evidence="2">Glucose-methanol-choline oxidoreductase C-terminal domain-containing protein</fullName>
    </recommendedName>
</protein>
<comment type="caution">
    <text evidence="3">The sequence shown here is derived from an EMBL/GenBank/DDBJ whole genome shotgun (WGS) entry which is preliminary data.</text>
</comment>
<comment type="similarity">
    <text evidence="1">Belongs to the GMC oxidoreductase family.</text>
</comment>
<dbReference type="InterPro" id="IPR012132">
    <property type="entry name" value="GMC_OxRdtase"/>
</dbReference>
<dbReference type="SUPFAM" id="SSF51905">
    <property type="entry name" value="FAD/NAD(P)-binding domain"/>
    <property type="match status" value="1"/>
</dbReference>
<accession>A0A9P8TU81</accession>
<dbReference type="Pfam" id="PF05199">
    <property type="entry name" value="GMC_oxred_C"/>
    <property type="match status" value="1"/>
</dbReference>
<sequence>MKRVVLDRCQTAFHPCGSARLSKDIEQGVVDPALRVHGVKNLRVIDASVMPVIPDCGIQNQNSVYMVGEKGADLIKAAHKDLY</sequence>
<dbReference type="Proteomes" id="UP000827724">
    <property type="component" value="Unassembled WGS sequence"/>
</dbReference>
<name>A0A9P8TU81_9HYPO</name>
<organism evidence="3 4">
    <name type="scientific">Trichoderma cornu-damae</name>
    <dbReference type="NCBI Taxonomy" id="654480"/>
    <lineage>
        <taxon>Eukaryota</taxon>
        <taxon>Fungi</taxon>
        <taxon>Dikarya</taxon>
        <taxon>Ascomycota</taxon>
        <taxon>Pezizomycotina</taxon>
        <taxon>Sordariomycetes</taxon>
        <taxon>Hypocreomycetidae</taxon>
        <taxon>Hypocreales</taxon>
        <taxon>Hypocreaceae</taxon>
        <taxon>Trichoderma</taxon>
    </lineage>
</organism>
<dbReference type="PANTHER" id="PTHR11552:SF147">
    <property type="entry name" value="CHOLINE DEHYDROGENASE, MITOCHONDRIAL"/>
    <property type="match status" value="1"/>
</dbReference>
<dbReference type="Gene3D" id="3.50.50.60">
    <property type="entry name" value="FAD/NAD(P)-binding domain"/>
    <property type="match status" value="1"/>
</dbReference>
<reference evidence="3" key="1">
    <citation type="submission" date="2021-08" db="EMBL/GenBank/DDBJ databases">
        <title>Chromosome-Level Trichoderma cornu-damae using Hi-C Data.</title>
        <authorList>
            <person name="Kim C.S."/>
        </authorList>
    </citation>
    <scope>NUCLEOTIDE SEQUENCE</scope>
    <source>
        <strain evidence="3">KA19-0412C</strain>
    </source>
</reference>
<feature type="domain" description="Glucose-methanol-choline oxidoreductase C-terminal" evidence="2">
    <location>
        <begin position="3"/>
        <end position="59"/>
    </location>
</feature>
<dbReference type="EMBL" id="JAIWOZ010000005">
    <property type="protein sequence ID" value="KAH6605078.1"/>
    <property type="molecule type" value="Genomic_DNA"/>
</dbReference>
<keyword evidence="4" id="KW-1185">Reference proteome</keyword>
<dbReference type="GO" id="GO:0050660">
    <property type="term" value="F:flavin adenine dinucleotide binding"/>
    <property type="evidence" value="ECO:0007669"/>
    <property type="project" value="InterPro"/>
</dbReference>
<dbReference type="PANTHER" id="PTHR11552">
    <property type="entry name" value="GLUCOSE-METHANOL-CHOLINE GMC OXIDOREDUCTASE"/>
    <property type="match status" value="1"/>
</dbReference>
<dbReference type="AlphaFoldDB" id="A0A9P8TU81"/>
<dbReference type="OrthoDB" id="269227at2759"/>
<dbReference type="InterPro" id="IPR036188">
    <property type="entry name" value="FAD/NAD-bd_sf"/>
</dbReference>
<proteinExistence type="inferred from homology"/>
<dbReference type="Gene3D" id="3.30.560.10">
    <property type="entry name" value="Glucose Oxidase, domain 3"/>
    <property type="match status" value="1"/>
</dbReference>
<evidence type="ECO:0000313" key="3">
    <source>
        <dbReference type="EMBL" id="KAH6605078.1"/>
    </source>
</evidence>
<evidence type="ECO:0000259" key="2">
    <source>
        <dbReference type="Pfam" id="PF05199"/>
    </source>
</evidence>
<evidence type="ECO:0000313" key="4">
    <source>
        <dbReference type="Proteomes" id="UP000827724"/>
    </source>
</evidence>
<gene>
    <name evidence="3" type="ORF">Trco_006785</name>
</gene>